<keyword evidence="7" id="KW-0458">Lysosome</keyword>
<comment type="similarity">
    <text evidence="1">Belongs to the GLMP family.</text>
</comment>
<dbReference type="PANTHER" id="PTHR31981:SF1">
    <property type="entry name" value="GLYCOSYLATED LYSOSOMAL MEMBRANE PROTEIN"/>
    <property type="match status" value="1"/>
</dbReference>
<feature type="transmembrane region" description="Helical" evidence="12">
    <location>
        <begin position="424"/>
        <end position="448"/>
    </location>
</feature>
<keyword evidence="4 12" id="KW-1133">Transmembrane helix</keyword>
<evidence type="ECO:0000256" key="4">
    <source>
        <dbReference type="ARBA" id="ARBA00022989"/>
    </source>
</evidence>
<evidence type="ECO:0000313" key="14">
    <source>
        <dbReference type="Proteomes" id="UP001474421"/>
    </source>
</evidence>
<evidence type="ECO:0000256" key="7">
    <source>
        <dbReference type="ARBA" id="ARBA00023228"/>
    </source>
</evidence>
<organism evidence="13 14">
    <name type="scientific">Crotalus adamanteus</name>
    <name type="common">Eastern diamondback rattlesnake</name>
    <dbReference type="NCBI Taxonomy" id="8729"/>
    <lineage>
        <taxon>Eukaryota</taxon>
        <taxon>Metazoa</taxon>
        <taxon>Chordata</taxon>
        <taxon>Craniata</taxon>
        <taxon>Vertebrata</taxon>
        <taxon>Euteleostomi</taxon>
        <taxon>Lepidosauria</taxon>
        <taxon>Squamata</taxon>
        <taxon>Bifurcata</taxon>
        <taxon>Unidentata</taxon>
        <taxon>Episquamata</taxon>
        <taxon>Toxicofera</taxon>
        <taxon>Serpentes</taxon>
        <taxon>Colubroidea</taxon>
        <taxon>Viperidae</taxon>
        <taxon>Crotalinae</taxon>
        <taxon>Crotalus</taxon>
    </lineage>
</organism>
<keyword evidence="14" id="KW-1185">Reference proteome</keyword>
<dbReference type="Proteomes" id="UP001474421">
    <property type="component" value="Unassembled WGS sequence"/>
</dbReference>
<evidence type="ECO:0000256" key="10">
    <source>
        <dbReference type="ARBA" id="ARBA00044960"/>
    </source>
</evidence>
<evidence type="ECO:0000256" key="12">
    <source>
        <dbReference type="SAM" id="Phobius"/>
    </source>
</evidence>
<proteinExistence type="inferred from homology"/>
<gene>
    <name evidence="13" type="ORF">NXF25_018618</name>
</gene>
<keyword evidence="3" id="KW-0732">Signal</keyword>
<dbReference type="PANTHER" id="PTHR31981">
    <property type="entry name" value="GLYCOSYLATED LYSOSOMAL MEMBRANE PROTEIN"/>
    <property type="match status" value="1"/>
</dbReference>
<dbReference type="Pfam" id="PF15065">
    <property type="entry name" value="NCU-G1"/>
    <property type="match status" value="1"/>
</dbReference>
<evidence type="ECO:0000256" key="9">
    <source>
        <dbReference type="ARBA" id="ARBA00024189"/>
    </source>
</evidence>
<keyword evidence="2 12" id="KW-0812">Transmembrane</keyword>
<evidence type="ECO:0000256" key="8">
    <source>
        <dbReference type="ARBA" id="ARBA00024176"/>
    </source>
</evidence>
<keyword evidence="5 12" id="KW-0472">Membrane</keyword>
<evidence type="ECO:0000256" key="3">
    <source>
        <dbReference type="ARBA" id="ARBA00022729"/>
    </source>
</evidence>
<feature type="region of interest" description="Disordered" evidence="11">
    <location>
        <begin position="1"/>
        <end position="60"/>
    </location>
</feature>
<dbReference type="AlphaFoldDB" id="A0AAW1AN02"/>
<dbReference type="InterPro" id="IPR029382">
    <property type="entry name" value="NCU-G1"/>
</dbReference>
<dbReference type="GO" id="GO:0005765">
    <property type="term" value="C:lysosomal membrane"/>
    <property type="evidence" value="ECO:0007669"/>
    <property type="project" value="UniProtKB-SubCell"/>
</dbReference>
<comment type="subunit">
    <text evidence="10">Interacts (via lumenal domain) with lysosomal protein MFSD1; the interaction starts while both proteins are still in the endoplasmic reticulum and is required for stabilization of MFSD1 in lysosomes but has no direct effect on its targeting to lysosomes or transporter activity.</text>
</comment>
<protein>
    <submittedName>
        <fullName evidence="13">Glycosylated lysosomal membrane protein</fullName>
    </submittedName>
</protein>
<evidence type="ECO:0000256" key="5">
    <source>
        <dbReference type="ARBA" id="ARBA00023136"/>
    </source>
</evidence>
<evidence type="ECO:0000256" key="2">
    <source>
        <dbReference type="ARBA" id="ARBA00022692"/>
    </source>
</evidence>
<comment type="function">
    <text evidence="8">Required to protect lysosomal transporter MFSD1 from lysosomal proteolysis and for MFSD1 lysosomal localization.</text>
</comment>
<feature type="compositionally biased region" description="Low complexity" evidence="11">
    <location>
        <begin position="1"/>
        <end position="14"/>
    </location>
</feature>
<comment type="subcellular location">
    <subcellularLocation>
        <location evidence="9">Lysosome membrane</location>
        <topology evidence="9">Single-pass type I membrane protein</topology>
        <orientation evidence="9">Lumenal side</orientation>
    </subcellularLocation>
</comment>
<name>A0AAW1AN02_CROAD</name>
<sequence length="462" mass="50306">MPAAPPGQAAARPLPGTPFPLPGAQGRGRLCSGPFKRGPAQLEGSPEGTPAGSRDGAVASPQSDNMLAAAWAGLALLWATGGGAGDAAGYRRRVSLEYNPGWASSAVNLLHSRAVGLNDTLHYVWSTIGAPTVLLVYTASDNSSLRVNWTQLLSSSPAGAIWVEPAESVLYSTAVVFPRLWEYNPTNTSNFSQIQTEHIYASYNLANFSWDSLEGRLNETALSADFQGRGGTFRNGSISFKVTAYEEGSRDGPLPRLLHTANSSKVEFAIQGVPLQGNHSRFALEILAVEEGRRQKQLQSVRSIDDEYTPTIFEMVQLISEPHNHSLGSSFLQWKMAAYSSETPTRENTVHCQYYPLQVVHNLGPEFRILHAYFGEDLERFCSLSALNISFGSEDNEAYREKKYLSWSALVGFGEPPREEFSPLVIGILAVALGTPVMLLIVGSLVVLTRKRKPCSEYKPIN</sequence>
<evidence type="ECO:0000313" key="13">
    <source>
        <dbReference type="EMBL" id="KAK9391288.1"/>
    </source>
</evidence>
<comment type="caution">
    <text evidence="13">The sequence shown here is derived from an EMBL/GenBank/DDBJ whole genome shotgun (WGS) entry which is preliminary data.</text>
</comment>
<evidence type="ECO:0000256" key="11">
    <source>
        <dbReference type="SAM" id="MobiDB-lite"/>
    </source>
</evidence>
<evidence type="ECO:0000256" key="6">
    <source>
        <dbReference type="ARBA" id="ARBA00023180"/>
    </source>
</evidence>
<evidence type="ECO:0000256" key="1">
    <source>
        <dbReference type="ARBA" id="ARBA00010599"/>
    </source>
</evidence>
<accession>A0AAW1AN02</accession>
<keyword evidence="6" id="KW-0325">Glycoprotein</keyword>
<reference evidence="13 14" key="1">
    <citation type="journal article" date="2024" name="Proc. Natl. Acad. Sci. U.S.A.">
        <title>The genetic regulatory architecture and epigenomic basis for age-related changes in rattlesnake venom.</title>
        <authorList>
            <person name="Hogan M.P."/>
            <person name="Holding M.L."/>
            <person name="Nystrom G.S."/>
            <person name="Colston T.J."/>
            <person name="Bartlett D.A."/>
            <person name="Mason A.J."/>
            <person name="Ellsworth S.A."/>
            <person name="Rautsaw R.M."/>
            <person name="Lawrence K.C."/>
            <person name="Strickland J.L."/>
            <person name="He B."/>
            <person name="Fraser P."/>
            <person name="Margres M.J."/>
            <person name="Gilbert D.M."/>
            <person name="Gibbs H.L."/>
            <person name="Parkinson C.L."/>
            <person name="Rokyta D.R."/>
        </authorList>
    </citation>
    <scope>NUCLEOTIDE SEQUENCE [LARGE SCALE GENOMIC DNA]</scope>
    <source>
        <strain evidence="13">DRR0105</strain>
    </source>
</reference>
<dbReference type="EMBL" id="JAOTOJ010000019">
    <property type="protein sequence ID" value="KAK9391288.1"/>
    <property type="molecule type" value="Genomic_DNA"/>
</dbReference>